<dbReference type="PANTHER" id="PTHR42881">
    <property type="entry name" value="PROLYL ENDOPEPTIDASE"/>
    <property type="match status" value="1"/>
</dbReference>
<organism evidence="7 8">
    <name type="scientific">Coralloluteibacterium thermophilum</name>
    <dbReference type="NCBI Taxonomy" id="2707049"/>
    <lineage>
        <taxon>Bacteria</taxon>
        <taxon>Pseudomonadati</taxon>
        <taxon>Pseudomonadota</taxon>
        <taxon>Gammaproteobacteria</taxon>
        <taxon>Lysobacterales</taxon>
        <taxon>Lysobacteraceae</taxon>
        <taxon>Coralloluteibacterium</taxon>
    </lineage>
</organism>
<dbReference type="RefSeq" id="WP_377005624.1">
    <property type="nucleotide sequence ID" value="NZ_JBHSGG010000047.1"/>
</dbReference>
<dbReference type="SUPFAM" id="SSF50993">
    <property type="entry name" value="Peptidase/esterase 'gauge' domain"/>
    <property type="match status" value="1"/>
</dbReference>
<evidence type="ECO:0000259" key="6">
    <source>
        <dbReference type="Pfam" id="PF02897"/>
    </source>
</evidence>
<dbReference type="PANTHER" id="PTHR42881:SF13">
    <property type="entry name" value="PROLYL ENDOPEPTIDASE"/>
    <property type="match status" value="1"/>
</dbReference>
<keyword evidence="3" id="KW-0720">Serine protease</keyword>
<keyword evidence="8" id="KW-1185">Reference proteome</keyword>
<name>A0ABV9NRR4_9GAMM</name>
<feature type="domain" description="Peptidase S9A N-terminal" evidence="6">
    <location>
        <begin position="348"/>
        <end position="450"/>
    </location>
</feature>
<dbReference type="InterPro" id="IPR002470">
    <property type="entry name" value="Peptidase_S9A"/>
</dbReference>
<evidence type="ECO:0000256" key="1">
    <source>
        <dbReference type="ARBA" id="ARBA00022670"/>
    </source>
</evidence>
<evidence type="ECO:0000259" key="5">
    <source>
        <dbReference type="Pfam" id="PF00326"/>
    </source>
</evidence>
<gene>
    <name evidence="7" type="ORF">ACFO3Q_15615</name>
</gene>
<dbReference type="Pfam" id="PF02897">
    <property type="entry name" value="Peptidase_S9_N"/>
    <property type="match status" value="2"/>
</dbReference>
<evidence type="ECO:0000313" key="8">
    <source>
        <dbReference type="Proteomes" id="UP001595892"/>
    </source>
</evidence>
<dbReference type="InterPro" id="IPR051167">
    <property type="entry name" value="Prolyl_oligopep/macrocyclase"/>
</dbReference>
<dbReference type="PRINTS" id="PR00862">
    <property type="entry name" value="PROLIGOPTASE"/>
</dbReference>
<evidence type="ECO:0000256" key="4">
    <source>
        <dbReference type="SAM" id="SignalP"/>
    </source>
</evidence>
<dbReference type="InterPro" id="IPR029058">
    <property type="entry name" value="AB_hydrolase_fold"/>
</dbReference>
<dbReference type="InterPro" id="IPR001375">
    <property type="entry name" value="Peptidase_S9_cat"/>
</dbReference>
<evidence type="ECO:0000256" key="3">
    <source>
        <dbReference type="ARBA" id="ARBA00022825"/>
    </source>
</evidence>
<dbReference type="EMBL" id="JBHSGG010000047">
    <property type="protein sequence ID" value="MFC4729598.1"/>
    <property type="molecule type" value="Genomic_DNA"/>
</dbReference>
<dbReference type="InterPro" id="IPR023302">
    <property type="entry name" value="Pept_S9A_N"/>
</dbReference>
<dbReference type="Pfam" id="PF00326">
    <property type="entry name" value="Peptidase_S9"/>
    <property type="match status" value="1"/>
</dbReference>
<comment type="caution">
    <text evidence="7">The sequence shown here is derived from an EMBL/GenBank/DDBJ whole genome shotgun (WGS) entry which is preliminary data.</text>
</comment>
<accession>A0ABV9NRR4</accession>
<evidence type="ECO:0000313" key="7">
    <source>
        <dbReference type="EMBL" id="MFC4729598.1"/>
    </source>
</evidence>
<evidence type="ECO:0000256" key="2">
    <source>
        <dbReference type="ARBA" id="ARBA00022801"/>
    </source>
</evidence>
<reference evidence="8" key="1">
    <citation type="journal article" date="2019" name="Int. J. Syst. Evol. Microbiol.">
        <title>The Global Catalogue of Microorganisms (GCM) 10K type strain sequencing project: providing services to taxonomists for standard genome sequencing and annotation.</title>
        <authorList>
            <consortium name="The Broad Institute Genomics Platform"/>
            <consortium name="The Broad Institute Genome Sequencing Center for Infectious Disease"/>
            <person name="Wu L."/>
            <person name="Ma J."/>
        </authorList>
    </citation>
    <scope>NUCLEOTIDE SEQUENCE [LARGE SCALE GENOMIC DNA]</scope>
    <source>
        <strain evidence="8">CGMCC 1.13574</strain>
    </source>
</reference>
<keyword evidence="4" id="KW-0732">Signal</keyword>
<sequence>MSRWILRAGLALAVCACTAVEAGPGRPPGLPVDLDPAAVAAADDHLHLETLHGAEAMAFVDAANARARARLEGDARFEPFRQRALSILTADDRLSLPRFQSRFLDELRQGRDNPRGLWRRVRADAFRGADSDWQVLLDVDALARAGDIDWVLREIQCLPPAARRCLVGLSVGGKDAVVVREFDAVERRFLDEGFRLPEAKQRVQWLDEATLLVAADFGVGTLTESGYPYTIRALRRGERMQDAPIVYSGAASDGGYGVAPRVVHAADGAVEAVLFLRPLDTYRSEVWQQIEDRSVRLDLPSRLEVHGIFDGRLVFTANEDWACGRHPIPAGALAAVPLEVLRGEAAPSPTTDPVVVLPAHHEAISGVAVARNALVVAVLDNVSGALRAMKPSDDGGWQRQDVDVPAHAAVRIIAASRGSVDLFYSAEGFLSPPTLFRLDTDTAIPTPVQQQARHFEPGTHVVEQHEAVSRDGTRVPYFLVRPRSTAADDEIPTILYAYGGGGIPILPTHSAQLGALWLEHGGAFVLASIRGGGEFGPRWHAAALRDKRQHAFDDFAAVAENLIARGITSPRRLGIYGRSNGGVLTSVAITQRPGLFNAAVIESPVIDMLRYPEMPPGASWTGEYGDPRIPEEARWLAAYSAYHHLRPEADYPVVYITTNTLDDRVHPGHARKFAARLGAQGHDHIYFEDESGGHAYDADPPANARRWARHYVYFAQRLMD</sequence>
<dbReference type="Proteomes" id="UP001595892">
    <property type="component" value="Unassembled WGS sequence"/>
</dbReference>
<keyword evidence="2" id="KW-0378">Hydrolase</keyword>
<feature type="signal peptide" evidence="4">
    <location>
        <begin position="1"/>
        <end position="22"/>
    </location>
</feature>
<feature type="chain" id="PRO_5047460876" evidence="4">
    <location>
        <begin position="23"/>
        <end position="720"/>
    </location>
</feature>
<feature type="domain" description="Peptidase S9A N-terminal" evidence="6">
    <location>
        <begin position="40"/>
        <end position="211"/>
    </location>
</feature>
<feature type="domain" description="Peptidase S9 prolyl oligopeptidase catalytic" evidence="5">
    <location>
        <begin position="517"/>
        <end position="718"/>
    </location>
</feature>
<proteinExistence type="predicted"/>
<keyword evidence="1" id="KW-0645">Protease</keyword>
<protein>
    <submittedName>
        <fullName evidence="7">Prolyl oligopeptidase family protein</fullName>
    </submittedName>
</protein>
<dbReference type="Gene3D" id="3.40.50.1820">
    <property type="entry name" value="alpha/beta hydrolase"/>
    <property type="match status" value="1"/>
</dbReference>
<dbReference type="Gene3D" id="2.130.10.120">
    <property type="entry name" value="Prolyl oligopeptidase, N-terminal domain"/>
    <property type="match status" value="1"/>
</dbReference>
<dbReference type="SUPFAM" id="SSF53474">
    <property type="entry name" value="alpha/beta-Hydrolases"/>
    <property type="match status" value="1"/>
</dbReference>